<evidence type="ECO:0000313" key="4">
    <source>
        <dbReference type="Proteomes" id="UP000234662"/>
    </source>
</evidence>
<evidence type="ECO:0000313" key="3">
    <source>
        <dbReference type="EMBL" id="PKZ62652.1"/>
    </source>
</evidence>
<feature type="compositionally biased region" description="Polar residues" evidence="1">
    <location>
        <begin position="34"/>
        <end position="44"/>
    </location>
</feature>
<keyword evidence="2" id="KW-1133">Transmembrane helix</keyword>
<feature type="region of interest" description="Disordered" evidence="1">
    <location>
        <begin position="1"/>
        <end position="63"/>
    </location>
</feature>
<evidence type="ECO:0000256" key="2">
    <source>
        <dbReference type="SAM" id="Phobius"/>
    </source>
</evidence>
<accession>A0A2I1R0K3</accession>
<dbReference type="EMBL" id="PKJC01000056">
    <property type="protein sequence ID" value="PKZ62652.1"/>
    <property type="molecule type" value="Genomic_DNA"/>
</dbReference>
<keyword evidence="2" id="KW-0812">Transmembrane</keyword>
<gene>
    <name evidence="3" type="ORF">CYJ73_26025</name>
</gene>
<feature type="transmembrane region" description="Helical" evidence="2">
    <location>
        <begin position="184"/>
        <end position="203"/>
    </location>
</feature>
<reference evidence="3 4" key="1">
    <citation type="submission" date="2017-12" db="EMBL/GenBank/DDBJ databases">
        <title>Phylogenetic diversity of female urinary microbiome.</title>
        <authorList>
            <person name="Thomas-White K."/>
            <person name="Wolfe A.J."/>
        </authorList>
    </citation>
    <scope>NUCLEOTIDE SEQUENCE [LARGE SCALE GENOMIC DNA]</scope>
    <source>
        <strain evidence="3 4">UMB0777</strain>
    </source>
</reference>
<organism evidence="3 4">
    <name type="scientific">Gordonia terrae</name>
    <dbReference type="NCBI Taxonomy" id="2055"/>
    <lineage>
        <taxon>Bacteria</taxon>
        <taxon>Bacillati</taxon>
        <taxon>Actinomycetota</taxon>
        <taxon>Actinomycetes</taxon>
        <taxon>Mycobacteriales</taxon>
        <taxon>Gordoniaceae</taxon>
        <taxon>Gordonia</taxon>
    </lineage>
</organism>
<feature type="transmembrane region" description="Helical" evidence="2">
    <location>
        <begin position="126"/>
        <end position="147"/>
    </location>
</feature>
<proteinExistence type="predicted"/>
<dbReference type="Proteomes" id="UP000234662">
    <property type="component" value="Unassembled WGS sequence"/>
</dbReference>
<dbReference type="AlphaFoldDB" id="A0A2I1R0K3"/>
<dbReference type="RefSeq" id="WP_101823316.1">
    <property type="nucleotide sequence ID" value="NZ_PKJC01000056.1"/>
</dbReference>
<comment type="caution">
    <text evidence="3">The sequence shown here is derived from an EMBL/GenBank/DDBJ whole genome shotgun (WGS) entry which is preliminary data.</text>
</comment>
<feature type="transmembrane region" description="Helical" evidence="2">
    <location>
        <begin position="77"/>
        <end position="106"/>
    </location>
</feature>
<protein>
    <submittedName>
        <fullName evidence="3">Uncharacterized protein</fullName>
    </submittedName>
</protein>
<evidence type="ECO:0000256" key="1">
    <source>
        <dbReference type="SAM" id="MobiDB-lite"/>
    </source>
</evidence>
<name>A0A2I1R0K3_9ACTN</name>
<keyword evidence="2" id="KW-0472">Membrane</keyword>
<feature type="transmembrane region" description="Helical" evidence="2">
    <location>
        <begin position="154"/>
        <end position="172"/>
    </location>
</feature>
<sequence>MTSPHDRDGRFYGYNQDPYNRDPYTGEQVEPTRPLSSSDTTSPHEPTPIARAQPFLDDRSSTRTPRLREVSATMYRYIGGVAVSAVIAGLGAWLVTTVAVWIVGAVGDFYVREPGAPTADTVDVGAAVWLAVAATLVAGALAWVMTLVLPMPMVFFRIAALLVGLLVTARIIVSDAPAQQCIPAIAAVGLVGLVVLGLVGRMGETIAHDRKEPT</sequence>
<feature type="compositionally biased region" description="Basic and acidic residues" evidence="1">
    <location>
        <begin position="1"/>
        <end position="10"/>
    </location>
</feature>